<keyword evidence="3" id="KW-1185">Reference proteome</keyword>
<evidence type="ECO:0000313" key="2">
    <source>
        <dbReference type="EMBL" id="KAG8190976.1"/>
    </source>
</evidence>
<feature type="region of interest" description="Disordered" evidence="1">
    <location>
        <begin position="102"/>
        <end position="121"/>
    </location>
</feature>
<comment type="caution">
    <text evidence="2">The sequence shown here is derived from an EMBL/GenBank/DDBJ whole genome shotgun (WGS) entry which is preliminary data.</text>
</comment>
<name>A0AAV6V5P2_9ARAC</name>
<accession>A0AAV6V5P2</accession>
<protein>
    <submittedName>
        <fullName evidence="2">Uncharacterized protein</fullName>
    </submittedName>
</protein>
<dbReference type="AlphaFoldDB" id="A0AAV6V5P2"/>
<sequence>MPLSHSRKENSPKDVLDLIFKNRCEKSMLFPSIKINMLLECQMGFIKALATKAAAAQATRGQADNVSEWKCCASPPGVAILDRCLGREAAVRPVGRPEATVQPMGREASRAGRAQEHQTDSLDKTLSVRGEQFHVEKTFGTISAPTYQGQFLE</sequence>
<dbReference type="Proteomes" id="UP000827092">
    <property type="component" value="Unassembled WGS sequence"/>
</dbReference>
<feature type="compositionally biased region" description="Basic and acidic residues" evidence="1">
    <location>
        <begin position="107"/>
        <end position="121"/>
    </location>
</feature>
<evidence type="ECO:0000256" key="1">
    <source>
        <dbReference type="SAM" id="MobiDB-lite"/>
    </source>
</evidence>
<dbReference type="EMBL" id="JAFNEN010000169">
    <property type="protein sequence ID" value="KAG8190976.1"/>
    <property type="molecule type" value="Genomic_DNA"/>
</dbReference>
<organism evidence="2 3">
    <name type="scientific">Oedothorax gibbosus</name>
    <dbReference type="NCBI Taxonomy" id="931172"/>
    <lineage>
        <taxon>Eukaryota</taxon>
        <taxon>Metazoa</taxon>
        <taxon>Ecdysozoa</taxon>
        <taxon>Arthropoda</taxon>
        <taxon>Chelicerata</taxon>
        <taxon>Arachnida</taxon>
        <taxon>Araneae</taxon>
        <taxon>Araneomorphae</taxon>
        <taxon>Entelegynae</taxon>
        <taxon>Araneoidea</taxon>
        <taxon>Linyphiidae</taxon>
        <taxon>Erigoninae</taxon>
        <taxon>Oedothorax</taxon>
    </lineage>
</organism>
<proteinExistence type="predicted"/>
<reference evidence="2 3" key="1">
    <citation type="journal article" date="2022" name="Nat. Ecol. Evol.">
        <title>A masculinizing supergene underlies an exaggerated male reproductive morph in a spider.</title>
        <authorList>
            <person name="Hendrickx F."/>
            <person name="De Corte Z."/>
            <person name="Sonet G."/>
            <person name="Van Belleghem S.M."/>
            <person name="Kostlbacher S."/>
            <person name="Vangestel C."/>
        </authorList>
    </citation>
    <scope>NUCLEOTIDE SEQUENCE [LARGE SCALE GENOMIC DNA]</scope>
    <source>
        <strain evidence="2">W744_W776</strain>
    </source>
</reference>
<evidence type="ECO:0000313" key="3">
    <source>
        <dbReference type="Proteomes" id="UP000827092"/>
    </source>
</evidence>
<gene>
    <name evidence="2" type="ORF">JTE90_010835</name>
</gene>